<evidence type="ECO:0000256" key="4">
    <source>
        <dbReference type="ARBA" id="ARBA00022475"/>
    </source>
</evidence>
<dbReference type="InterPro" id="IPR037294">
    <property type="entry name" value="ABC_BtuC-like"/>
</dbReference>
<evidence type="ECO:0000256" key="6">
    <source>
        <dbReference type="ARBA" id="ARBA00022989"/>
    </source>
</evidence>
<proteinExistence type="inferred from homology"/>
<feature type="transmembrane region" description="Helical" evidence="8">
    <location>
        <begin position="205"/>
        <end position="227"/>
    </location>
</feature>
<dbReference type="RefSeq" id="WP_387717331.1">
    <property type="nucleotide sequence ID" value="NZ_JBIAPI010000002.1"/>
</dbReference>
<comment type="similarity">
    <text evidence="2">Belongs to the binding-protein-dependent transport system permease family. FecCD subfamily.</text>
</comment>
<keyword evidence="10" id="KW-1185">Reference proteome</keyword>
<dbReference type="PANTHER" id="PTHR30472:SF1">
    <property type="entry name" value="FE(3+) DICITRATE TRANSPORT SYSTEM PERMEASE PROTEIN FECC-RELATED"/>
    <property type="match status" value="1"/>
</dbReference>
<feature type="transmembrane region" description="Helical" evidence="8">
    <location>
        <begin position="248"/>
        <end position="273"/>
    </location>
</feature>
<evidence type="ECO:0000256" key="7">
    <source>
        <dbReference type="ARBA" id="ARBA00023136"/>
    </source>
</evidence>
<evidence type="ECO:0000256" key="5">
    <source>
        <dbReference type="ARBA" id="ARBA00022692"/>
    </source>
</evidence>
<organism evidence="9 10">
    <name type="scientific">Nocardia suismassiliense</name>
    <dbReference type="NCBI Taxonomy" id="2077092"/>
    <lineage>
        <taxon>Bacteria</taxon>
        <taxon>Bacillati</taxon>
        <taxon>Actinomycetota</taxon>
        <taxon>Actinomycetes</taxon>
        <taxon>Mycobacteriales</taxon>
        <taxon>Nocardiaceae</taxon>
        <taxon>Nocardia</taxon>
    </lineage>
</organism>
<keyword evidence="7 8" id="KW-0472">Membrane</keyword>
<evidence type="ECO:0000256" key="3">
    <source>
        <dbReference type="ARBA" id="ARBA00022448"/>
    </source>
</evidence>
<gene>
    <name evidence="9" type="ORF">ACFYV7_14670</name>
</gene>
<name>A0ABW6QSB8_9NOCA</name>
<dbReference type="SUPFAM" id="SSF81345">
    <property type="entry name" value="ABC transporter involved in vitamin B12 uptake, BtuC"/>
    <property type="match status" value="1"/>
</dbReference>
<evidence type="ECO:0000256" key="1">
    <source>
        <dbReference type="ARBA" id="ARBA00004651"/>
    </source>
</evidence>
<evidence type="ECO:0000313" key="9">
    <source>
        <dbReference type="EMBL" id="MFF3224034.1"/>
    </source>
</evidence>
<comment type="caution">
    <text evidence="9">The sequence shown here is derived from an EMBL/GenBank/DDBJ whole genome shotgun (WGS) entry which is preliminary data.</text>
</comment>
<keyword evidence="6 8" id="KW-1133">Transmembrane helix</keyword>
<dbReference type="EMBL" id="JBIAPI010000002">
    <property type="protein sequence ID" value="MFF3224034.1"/>
    <property type="molecule type" value="Genomic_DNA"/>
</dbReference>
<accession>A0ABW6QSB8</accession>
<dbReference type="InterPro" id="IPR000522">
    <property type="entry name" value="ABC_transptr_permease_BtuC"/>
</dbReference>
<dbReference type="Proteomes" id="UP001601948">
    <property type="component" value="Unassembled WGS sequence"/>
</dbReference>
<dbReference type="Gene3D" id="1.10.3470.10">
    <property type="entry name" value="ABC transporter involved in vitamin B12 uptake, BtuC"/>
    <property type="match status" value="1"/>
</dbReference>
<dbReference type="CDD" id="cd06550">
    <property type="entry name" value="TM_ABC_iron-siderophores_like"/>
    <property type="match status" value="1"/>
</dbReference>
<keyword evidence="3" id="KW-0813">Transport</keyword>
<evidence type="ECO:0000313" key="10">
    <source>
        <dbReference type="Proteomes" id="UP001601948"/>
    </source>
</evidence>
<sequence>MTSVDTTRTAALSRRIPMLMLGFAALLLCVVLSLALGARSVPIGTVVQALLGDAEGRDAMVVTGMRLPRTLVGLAVGAALGLAGALVQGITRNPLAAPTTLGINAGAGLAVVIAIYALRLTRPIEYLGFAFAGAAAAALFTLTLGRRAGDLDPVRLVLGGTVLQLVLVSWTSAVLLFSERTLDEARFWLAGSIAERDLDVLVPMLPTLIIGAVIGLVIAPALNTLALGDEAAEALGMPVGRIRLAGMIAVVLLAGSAVAVAGPIAFIGLAVPHLVRLVLGGDHRVLVPGCLIAGPLLLLAADILGRLVARPSELEVGIVTAFLGAPLLAVLARRVGR</sequence>
<feature type="transmembrane region" description="Helical" evidence="8">
    <location>
        <begin position="316"/>
        <end position="335"/>
    </location>
</feature>
<feature type="transmembrane region" description="Helical" evidence="8">
    <location>
        <begin position="70"/>
        <end position="87"/>
    </location>
</feature>
<dbReference type="Pfam" id="PF01032">
    <property type="entry name" value="FecCD"/>
    <property type="match status" value="1"/>
</dbReference>
<feature type="transmembrane region" description="Helical" evidence="8">
    <location>
        <begin position="124"/>
        <end position="144"/>
    </location>
</feature>
<keyword evidence="5 8" id="KW-0812">Transmembrane</keyword>
<dbReference type="PANTHER" id="PTHR30472">
    <property type="entry name" value="FERRIC ENTEROBACTIN TRANSPORT SYSTEM PERMEASE PROTEIN"/>
    <property type="match status" value="1"/>
</dbReference>
<comment type="subcellular location">
    <subcellularLocation>
        <location evidence="1">Cell membrane</location>
        <topology evidence="1">Multi-pass membrane protein</topology>
    </subcellularLocation>
</comment>
<feature type="transmembrane region" description="Helical" evidence="8">
    <location>
        <begin position="99"/>
        <end position="118"/>
    </location>
</feature>
<evidence type="ECO:0000256" key="8">
    <source>
        <dbReference type="SAM" id="Phobius"/>
    </source>
</evidence>
<evidence type="ECO:0000256" key="2">
    <source>
        <dbReference type="ARBA" id="ARBA00007935"/>
    </source>
</evidence>
<feature type="transmembrane region" description="Helical" evidence="8">
    <location>
        <begin position="156"/>
        <end position="177"/>
    </location>
</feature>
<feature type="transmembrane region" description="Helical" evidence="8">
    <location>
        <begin position="285"/>
        <end position="304"/>
    </location>
</feature>
<keyword evidence="4" id="KW-1003">Cell membrane</keyword>
<reference evidence="9 10" key="1">
    <citation type="submission" date="2024-10" db="EMBL/GenBank/DDBJ databases">
        <title>The Natural Products Discovery Center: Release of the First 8490 Sequenced Strains for Exploring Actinobacteria Biosynthetic Diversity.</title>
        <authorList>
            <person name="Kalkreuter E."/>
            <person name="Kautsar S.A."/>
            <person name="Yang D."/>
            <person name="Bader C.D."/>
            <person name="Teijaro C.N."/>
            <person name="Fluegel L."/>
            <person name="Davis C.M."/>
            <person name="Simpson J.R."/>
            <person name="Lauterbach L."/>
            <person name="Steele A.D."/>
            <person name="Gui C."/>
            <person name="Meng S."/>
            <person name="Li G."/>
            <person name="Viehrig K."/>
            <person name="Ye F."/>
            <person name="Su P."/>
            <person name="Kiefer A.F."/>
            <person name="Nichols A."/>
            <person name="Cepeda A.J."/>
            <person name="Yan W."/>
            <person name="Fan B."/>
            <person name="Jiang Y."/>
            <person name="Adhikari A."/>
            <person name="Zheng C.-J."/>
            <person name="Schuster L."/>
            <person name="Cowan T.M."/>
            <person name="Smanski M.J."/>
            <person name="Chevrette M.G."/>
            <person name="De Carvalho L.P.S."/>
            <person name="Shen B."/>
        </authorList>
    </citation>
    <scope>NUCLEOTIDE SEQUENCE [LARGE SCALE GENOMIC DNA]</scope>
    <source>
        <strain evidence="9 10">NPDC003040</strain>
    </source>
</reference>
<protein>
    <submittedName>
        <fullName evidence="9">FecCD family ABC transporter permease</fullName>
    </submittedName>
</protein>